<evidence type="ECO:0000313" key="1">
    <source>
        <dbReference type="EMBL" id="AEA45981.1"/>
    </source>
</evidence>
<dbReference type="RefSeq" id="WP_013688738.1">
    <property type="nucleotide sequence ID" value="NC_015321.1"/>
</dbReference>
<dbReference type="NCBIfam" id="TIGR04192">
    <property type="entry name" value="GRASP_w_spasm"/>
    <property type="match status" value="1"/>
</dbReference>
<dbReference type="EMBL" id="CP002542">
    <property type="protein sequence ID" value="AEA45981.1"/>
    <property type="molecule type" value="Genomic_DNA"/>
</dbReference>
<dbReference type="Proteomes" id="UP000007463">
    <property type="component" value="Chromosome"/>
</dbReference>
<protein>
    <submittedName>
        <fullName evidence="1">Uncharacterized protein</fullName>
    </submittedName>
</protein>
<organism evidence="1 2">
    <name type="scientific">Fluviicola taffensis (strain DSM 16823 / NCIMB 13979 / RW262)</name>
    <dbReference type="NCBI Taxonomy" id="755732"/>
    <lineage>
        <taxon>Bacteria</taxon>
        <taxon>Pseudomonadati</taxon>
        <taxon>Bacteroidota</taxon>
        <taxon>Flavobacteriia</taxon>
        <taxon>Flavobacteriales</taxon>
        <taxon>Crocinitomicaceae</taxon>
        <taxon>Fluviicola</taxon>
    </lineage>
</organism>
<sequence length="321" mass="37442">MIVIISKAVDESTNDVIRHCILNQIPFMRFSEENFVNSVYIQLSSEKIEIKLLIGDSILDFDEITSFWFRKNDLLLFENVKICTELTIDKREICNFISDSELKALKDFLIYSLQKKKTLGNYAVGDGNKLISFSIASEVGLNIPKSIISSDTQFLLQYANSKQIVKPLEDGFYSSSTDEYSYTEYKLLNKEILADKDEFLFPSCLQEYIEKKIELRIFYIDEKIFSMAIFSQLDPKTKLDFRNYNFEKMNRMLPYKLPDLVEDKIILFMKKMELNTGSIDMILTNDNEYVFLEVNPVGQYGMVQYFGNYNLDLEVFNYLAG</sequence>
<dbReference type="KEGG" id="fte:Fluta_4019"/>
<evidence type="ECO:0000313" key="2">
    <source>
        <dbReference type="Proteomes" id="UP000007463"/>
    </source>
</evidence>
<dbReference type="HOGENOM" id="CLU_055286_0_0_10"/>
<dbReference type="OrthoDB" id="583309at2"/>
<keyword evidence="2" id="KW-1185">Reference proteome</keyword>
<reference evidence="2" key="2">
    <citation type="submission" date="2011-02" db="EMBL/GenBank/DDBJ databases">
        <title>The complete genome of Fluviicola taffensis DSM 16823.</title>
        <authorList>
            <consortium name="US DOE Joint Genome Institute (JGI-PGF)"/>
            <person name="Lucas S."/>
            <person name="Copeland A."/>
            <person name="Lapidus A."/>
            <person name="Bruce D."/>
            <person name="Goodwin L."/>
            <person name="Pitluck S."/>
            <person name="Kyrpides N."/>
            <person name="Mavromatis K."/>
            <person name="Ivanova N."/>
            <person name="Mikhailova N."/>
            <person name="Pagani I."/>
            <person name="Chertkov O."/>
            <person name="Detter J.C."/>
            <person name="Han C."/>
            <person name="Tapia R."/>
            <person name="Land M."/>
            <person name="Hauser L."/>
            <person name="Markowitz V."/>
            <person name="Cheng J.-F."/>
            <person name="Hugenholtz P."/>
            <person name="Woyke T."/>
            <person name="Wu D."/>
            <person name="Tindall B."/>
            <person name="Pomrenke H.G."/>
            <person name="Brambilla E."/>
            <person name="Klenk H.-P."/>
            <person name="Eisen J.A."/>
        </authorList>
    </citation>
    <scope>NUCLEOTIDE SEQUENCE [LARGE SCALE GENOMIC DNA]</scope>
    <source>
        <strain evidence="2">DSM 16823 / RW262 / RW262</strain>
    </source>
</reference>
<dbReference type="Gene3D" id="3.30.470.20">
    <property type="entry name" value="ATP-grasp fold, B domain"/>
    <property type="match status" value="1"/>
</dbReference>
<dbReference type="STRING" id="755732.Fluta_4019"/>
<dbReference type="eggNOG" id="COG0189">
    <property type="taxonomic scope" value="Bacteria"/>
</dbReference>
<dbReference type="InterPro" id="IPR026455">
    <property type="entry name" value="GRASP_w_spasm"/>
</dbReference>
<name>F2IIL9_FLUTR</name>
<gene>
    <name evidence="1" type="ordered locus">Fluta_4019</name>
</gene>
<dbReference type="SUPFAM" id="SSF56059">
    <property type="entry name" value="Glutathione synthetase ATP-binding domain-like"/>
    <property type="match status" value="1"/>
</dbReference>
<reference evidence="1 2" key="1">
    <citation type="journal article" date="2011" name="Stand. Genomic Sci.">
        <title>Complete genome sequence of the gliding freshwater bacterium Fluviicola taffensis type strain (RW262).</title>
        <authorList>
            <person name="Woyke T."/>
            <person name="Chertkov O."/>
            <person name="Lapidus A."/>
            <person name="Nolan M."/>
            <person name="Lucas S."/>
            <person name="Del Rio T.G."/>
            <person name="Tice H."/>
            <person name="Cheng J.F."/>
            <person name="Tapia R."/>
            <person name="Han C."/>
            <person name="Goodwin L."/>
            <person name="Pitluck S."/>
            <person name="Liolios K."/>
            <person name="Pagani I."/>
            <person name="Ivanova N."/>
            <person name="Huntemann M."/>
            <person name="Mavromatis K."/>
            <person name="Mikhailova N."/>
            <person name="Pati A."/>
            <person name="Chen A."/>
            <person name="Palaniappan K."/>
            <person name="Land M."/>
            <person name="Hauser L."/>
            <person name="Brambilla E.M."/>
            <person name="Rohde M."/>
            <person name="Mwirichia R."/>
            <person name="Sikorski J."/>
            <person name="Tindall B.J."/>
            <person name="Goker M."/>
            <person name="Bristow J."/>
            <person name="Eisen J.A."/>
            <person name="Markowitz V."/>
            <person name="Hugenholtz P."/>
            <person name="Klenk H.P."/>
            <person name="Kyrpides N.C."/>
        </authorList>
    </citation>
    <scope>NUCLEOTIDE SEQUENCE [LARGE SCALE GENOMIC DNA]</scope>
    <source>
        <strain evidence="2">DSM 16823 / RW262 / RW262</strain>
    </source>
</reference>
<dbReference type="AlphaFoldDB" id="F2IIL9"/>
<proteinExistence type="predicted"/>
<accession>F2IIL9</accession>